<gene>
    <name evidence="2" type="ORF">IXB28_12100</name>
</gene>
<dbReference type="EMBL" id="JADOER010000011">
    <property type="protein sequence ID" value="MBT9312953.1"/>
    <property type="molecule type" value="Genomic_DNA"/>
</dbReference>
<proteinExistence type="predicted"/>
<sequence>MISNLFAQFRHRHASGSLTSELLMAHAEQYLVKATVSIDAQVVGTALAADKDLAAADDRAKERVLAMLGFGPDGTGQTNGSAAPVARVPAGAPQPQTVTPVVPKPIAKEAAAPAIAPDPSPEPADPAHGATEDDDMGRPLDSFTPEEAPAPSEVPASSLAANAIENFDDTHPVDLSDIIAQTDVEMSRLGWSSVQGRTYLEQTFNKRSRQQLSDEELLTFLLYLESQSTPSMG</sequence>
<dbReference type="Proteomes" id="UP001196661">
    <property type="component" value="Unassembled WGS sequence"/>
</dbReference>
<evidence type="ECO:0000313" key="2">
    <source>
        <dbReference type="EMBL" id="MBT9312953.1"/>
    </source>
</evidence>
<keyword evidence="3" id="KW-1185">Reference proteome</keyword>
<evidence type="ECO:0000256" key="1">
    <source>
        <dbReference type="SAM" id="MobiDB-lite"/>
    </source>
</evidence>
<reference evidence="2 3" key="1">
    <citation type="journal article" date="2021" name="Mar. Drugs">
        <title>Genome Reduction and Secondary Metabolism of the Marine Sponge-Associated Cyanobacterium Leptothoe.</title>
        <authorList>
            <person name="Konstantinou D."/>
            <person name="Popin R.V."/>
            <person name="Fewer D.P."/>
            <person name="Sivonen K."/>
            <person name="Gkelis S."/>
        </authorList>
    </citation>
    <scope>NUCLEOTIDE SEQUENCE [LARGE SCALE GENOMIC DNA]</scope>
    <source>
        <strain evidence="2 3">TAU-MAC 1615</strain>
    </source>
</reference>
<evidence type="ECO:0000313" key="3">
    <source>
        <dbReference type="Proteomes" id="UP001196661"/>
    </source>
</evidence>
<organism evidence="2 3">
    <name type="scientific">Leptothoe kymatousa TAU-MAC 1615</name>
    <dbReference type="NCBI Taxonomy" id="2364775"/>
    <lineage>
        <taxon>Bacteria</taxon>
        <taxon>Bacillati</taxon>
        <taxon>Cyanobacteriota</taxon>
        <taxon>Cyanophyceae</taxon>
        <taxon>Nodosilineales</taxon>
        <taxon>Cymatolegaceae</taxon>
        <taxon>Leptothoe</taxon>
        <taxon>Leptothoe kymatousa</taxon>
    </lineage>
</organism>
<dbReference type="RefSeq" id="WP_407659199.1">
    <property type="nucleotide sequence ID" value="NZ_JADOER010000011.1"/>
</dbReference>
<protein>
    <submittedName>
        <fullName evidence="2">Uncharacterized protein</fullName>
    </submittedName>
</protein>
<feature type="compositionally biased region" description="Low complexity" evidence="1">
    <location>
        <begin position="145"/>
        <end position="155"/>
    </location>
</feature>
<feature type="compositionally biased region" description="Low complexity" evidence="1">
    <location>
        <begin position="82"/>
        <end position="97"/>
    </location>
</feature>
<accession>A0ABS5Y545</accession>
<feature type="region of interest" description="Disordered" evidence="1">
    <location>
        <begin position="71"/>
        <end position="97"/>
    </location>
</feature>
<comment type="caution">
    <text evidence="2">The sequence shown here is derived from an EMBL/GenBank/DDBJ whole genome shotgun (WGS) entry which is preliminary data.</text>
</comment>
<feature type="region of interest" description="Disordered" evidence="1">
    <location>
        <begin position="112"/>
        <end position="155"/>
    </location>
</feature>
<name>A0ABS5Y545_9CYAN</name>